<keyword evidence="2" id="KW-1185">Reference proteome</keyword>
<name>A0A0W8I9Y6_9MICO</name>
<dbReference type="OrthoDB" id="3255669at2"/>
<evidence type="ECO:0008006" key="3">
    <source>
        <dbReference type="Google" id="ProtNLM"/>
    </source>
</evidence>
<comment type="caution">
    <text evidence="1">The sequence shown here is derived from an EMBL/GenBank/DDBJ whole genome shotgun (WGS) entry which is preliminary data.</text>
</comment>
<evidence type="ECO:0000313" key="1">
    <source>
        <dbReference type="EMBL" id="KUG56740.1"/>
    </source>
</evidence>
<organism evidence="1 2">
    <name type="scientific">Serinicoccus chungangensis</name>
    <dbReference type="NCBI Taxonomy" id="767452"/>
    <lineage>
        <taxon>Bacteria</taxon>
        <taxon>Bacillati</taxon>
        <taxon>Actinomycetota</taxon>
        <taxon>Actinomycetes</taxon>
        <taxon>Micrococcales</taxon>
        <taxon>Ornithinimicrobiaceae</taxon>
        <taxon>Serinicoccus</taxon>
    </lineage>
</organism>
<dbReference type="SUPFAM" id="SSF55961">
    <property type="entry name" value="Bet v1-like"/>
    <property type="match status" value="1"/>
</dbReference>
<proteinExistence type="predicted"/>
<reference evidence="1 2" key="1">
    <citation type="submission" date="2015-12" db="EMBL/GenBank/DDBJ databases">
        <title>Serinicoccus chungangenesis strain CD08_5 genome sequencing and assembly.</title>
        <authorList>
            <person name="Chander A.M."/>
            <person name="Kaur G."/>
            <person name="Nair G.R."/>
            <person name="Dhawan D.K."/>
            <person name="Kochhar R.K."/>
            <person name="Mayilraj S."/>
            <person name="Bhadada S.K."/>
        </authorList>
    </citation>
    <scope>NUCLEOTIDE SEQUENCE [LARGE SCALE GENOMIC DNA]</scope>
    <source>
        <strain evidence="1 2">CD08_5</strain>
    </source>
</reference>
<protein>
    <recommendedName>
        <fullName evidence="3">Polyketide cyclase</fullName>
    </recommendedName>
</protein>
<dbReference type="InterPro" id="IPR019587">
    <property type="entry name" value="Polyketide_cyclase/dehydratase"/>
</dbReference>
<gene>
    <name evidence="1" type="ORF">AVL62_11365</name>
</gene>
<dbReference type="Pfam" id="PF10604">
    <property type="entry name" value="Polyketide_cyc2"/>
    <property type="match status" value="1"/>
</dbReference>
<accession>A0A0W8I9Y6</accession>
<dbReference type="Proteomes" id="UP000054837">
    <property type="component" value="Unassembled WGS sequence"/>
</dbReference>
<dbReference type="RefSeq" id="WP_058890488.1">
    <property type="nucleotide sequence ID" value="NZ_LQBL01000011.1"/>
</dbReference>
<dbReference type="Gene3D" id="3.30.530.20">
    <property type="match status" value="1"/>
</dbReference>
<evidence type="ECO:0000313" key="2">
    <source>
        <dbReference type="Proteomes" id="UP000054837"/>
    </source>
</evidence>
<dbReference type="AlphaFoldDB" id="A0A0W8I9Y6"/>
<dbReference type="InterPro" id="IPR023393">
    <property type="entry name" value="START-like_dom_sf"/>
</dbReference>
<dbReference type="EMBL" id="LQBL01000011">
    <property type="protein sequence ID" value="KUG56740.1"/>
    <property type="molecule type" value="Genomic_DNA"/>
</dbReference>
<dbReference type="STRING" id="767452.AVL62_11365"/>
<sequence length="185" mass="20168">MPGDDLLPRPDLVATRAISIDAPAEAVWPWVAQMGQGRGGLYSYDWLENLVGCQMVSATRVVQEWQHPSVGDDFRLHPDVALKVAMVEPPHALVVRGAVSATGQDGSGDPSMPYDFTWAFVLPPQSGGPTRLVVRERYLYLSPWASLLVEAVSMVSAVMTERMLRGIRDRVEGTGPRPRAVESSG</sequence>